<dbReference type="PANTHER" id="PTHR46289">
    <property type="entry name" value="52 KDA REPRESSOR OF THE INHIBITOR OF THE PROTEIN KINASE-LIKE PROTEIN-RELATED"/>
    <property type="match status" value="1"/>
</dbReference>
<proteinExistence type="predicted"/>
<reference evidence="3" key="1">
    <citation type="submission" date="2012-12" db="EMBL/GenBank/DDBJ databases">
        <authorList>
            <person name="Hellsten U."/>
            <person name="Grimwood J."/>
            <person name="Chapman J.A."/>
            <person name="Shapiro H."/>
            <person name="Aerts A."/>
            <person name="Otillar R.P."/>
            <person name="Terry A.Y."/>
            <person name="Boore J.L."/>
            <person name="Simakov O."/>
            <person name="Marletaz F."/>
            <person name="Cho S.-J."/>
            <person name="Edsinger-Gonzales E."/>
            <person name="Havlak P."/>
            <person name="Kuo D.-H."/>
            <person name="Larsson T."/>
            <person name="Lv J."/>
            <person name="Arendt D."/>
            <person name="Savage R."/>
            <person name="Osoegawa K."/>
            <person name="de Jong P."/>
            <person name="Lindberg D.R."/>
            <person name="Seaver E.C."/>
            <person name="Weisblat D.A."/>
            <person name="Putnam N.H."/>
            <person name="Grigoriev I.V."/>
            <person name="Rokhsar D.S."/>
        </authorList>
    </citation>
    <scope>NUCLEOTIDE SEQUENCE</scope>
    <source>
        <strain evidence="3">I ESC-2004</strain>
    </source>
</reference>
<dbReference type="InterPro" id="IPR052958">
    <property type="entry name" value="IFN-induced_PKR_regulator"/>
</dbReference>
<dbReference type="EMBL" id="AMQN01004084">
    <property type="status" value="NOT_ANNOTATED_CDS"/>
    <property type="molecule type" value="Genomic_DNA"/>
</dbReference>
<dbReference type="PANTHER" id="PTHR46289:SF16">
    <property type="entry name" value="52 KDA REPRESSOR OF THE INHIBITOR OF THE PROTEIN KINASE"/>
    <property type="match status" value="1"/>
</dbReference>
<protein>
    <submittedName>
        <fullName evidence="1 2">Uncharacterized protein</fullName>
    </submittedName>
</protein>
<reference evidence="1 3" key="2">
    <citation type="journal article" date="2013" name="Nature">
        <title>Insights into bilaterian evolution from three spiralian genomes.</title>
        <authorList>
            <person name="Simakov O."/>
            <person name="Marletaz F."/>
            <person name="Cho S.J."/>
            <person name="Edsinger-Gonzales E."/>
            <person name="Havlak P."/>
            <person name="Hellsten U."/>
            <person name="Kuo D.H."/>
            <person name="Larsson T."/>
            <person name="Lv J."/>
            <person name="Arendt D."/>
            <person name="Savage R."/>
            <person name="Osoegawa K."/>
            <person name="de Jong P."/>
            <person name="Grimwood J."/>
            <person name="Chapman J.A."/>
            <person name="Shapiro H."/>
            <person name="Aerts A."/>
            <person name="Otillar R.P."/>
            <person name="Terry A.Y."/>
            <person name="Boore J.L."/>
            <person name="Grigoriev I.V."/>
            <person name="Lindberg D.R."/>
            <person name="Seaver E.C."/>
            <person name="Weisblat D.A."/>
            <person name="Putnam N.H."/>
            <person name="Rokhsar D.S."/>
        </authorList>
    </citation>
    <scope>NUCLEOTIDE SEQUENCE</scope>
    <source>
        <strain evidence="1 3">I ESC-2004</strain>
    </source>
</reference>
<name>R7VL57_CAPTE</name>
<evidence type="ECO:0000313" key="3">
    <source>
        <dbReference type="Proteomes" id="UP000014760"/>
    </source>
</evidence>
<organism evidence="1">
    <name type="scientific">Capitella teleta</name>
    <name type="common">Polychaete worm</name>
    <dbReference type="NCBI Taxonomy" id="283909"/>
    <lineage>
        <taxon>Eukaryota</taxon>
        <taxon>Metazoa</taxon>
        <taxon>Spiralia</taxon>
        <taxon>Lophotrochozoa</taxon>
        <taxon>Annelida</taxon>
        <taxon>Polychaeta</taxon>
        <taxon>Sedentaria</taxon>
        <taxon>Scolecida</taxon>
        <taxon>Capitellidae</taxon>
        <taxon>Capitella</taxon>
    </lineage>
</organism>
<dbReference type="Proteomes" id="UP000014760">
    <property type="component" value="Unassembled WGS sequence"/>
</dbReference>
<accession>R7VL57</accession>
<dbReference type="OrthoDB" id="6134707at2759"/>
<sequence>MVDEVSSHNKELVPLCIRFVDGERQIREELIEITALPRITGEYIAQAIKDIQCAVLDWTNCRGQGFDGAYNMSSQASKGDGCTKNLINLYDDDLPQPGVMEQELMRWKPKWNSFGNSQYAPNTLAATRKVCDPALFPNIFMLLQMGSMLPVRSCKCERSASTSIENLQPDAMTEDRLSALAMIHTYYDSCNDRDWN</sequence>
<keyword evidence="3" id="KW-1185">Reference proteome</keyword>
<dbReference type="AlphaFoldDB" id="R7VL57"/>
<dbReference type="HOGENOM" id="CLU_1391434_0_0_1"/>
<dbReference type="EMBL" id="KB292570">
    <property type="protein sequence ID" value="ELU17325.1"/>
    <property type="molecule type" value="Genomic_DNA"/>
</dbReference>
<dbReference type="EnsemblMetazoa" id="CapteT187465">
    <property type="protein sequence ID" value="CapteP187465"/>
    <property type="gene ID" value="CapteG187465"/>
</dbReference>
<gene>
    <name evidence="1" type="ORF">CAPTEDRAFT_187465</name>
</gene>
<dbReference type="OMA" id="NITREVH"/>
<evidence type="ECO:0000313" key="2">
    <source>
        <dbReference type="EnsemblMetazoa" id="CapteP187465"/>
    </source>
</evidence>
<reference evidence="2" key="3">
    <citation type="submission" date="2015-06" db="UniProtKB">
        <authorList>
            <consortium name="EnsemblMetazoa"/>
        </authorList>
    </citation>
    <scope>IDENTIFICATION</scope>
</reference>
<evidence type="ECO:0000313" key="1">
    <source>
        <dbReference type="EMBL" id="ELU17325.1"/>
    </source>
</evidence>